<proteinExistence type="predicted"/>
<keyword evidence="2" id="KW-1185">Reference proteome</keyword>
<dbReference type="KEGG" id="ftj:FTUN_0086"/>
<name>A0A6M5YF17_9BACT</name>
<reference evidence="2" key="1">
    <citation type="submission" date="2020-05" db="EMBL/GenBank/DDBJ databases">
        <title>Frigoriglobus tundricola gen. nov., sp. nov., a psychrotolerant cellulolytic planctomycete of the family Gemmataceae with two divergent copies of 16S rRNA gene.</title>
        <authorList>
            <person name="Kulichevskaya I.S."/>
            <person name="Ivanova A.A."/>
            <person name="Naumoff D.G."/>
            <person name="Beletsky A.V."/>
            <person name="Rijpstra W.I.C."/>
            <person name="Sinninghe Damste J.S."/>
            <person name="Mardanov A.V."/>
            <person name="Ravin N.V."/>
            <person name="Dedysh S.N."/>
        </authorList>
    </citation>
    <scope>NUCLEOTIDE SEQUENCE [LARGE SCALE GENOMIC DNA]</scope>
    <source>
        <strain evidence="2">PL17</strain>
    </source>
</reference>
<protein>
    <submittedName>
        <fullName evidence="1">Uncharacterized protein</fullName>
    </submittedName>
</protein>
<dbReference type="Proteomes" id="UP000503447">
    <property type="component" value="Chromosome"/>
</dbReference>
<dbReference type="AlphaFoldDB" id="A0A6M5YF17"/>
<organism evidence="1 2">
    <name type="scientific">Frigoriglobus tundricola</name>
    <dbReference type="NCBI Taxonomy" id="2774151"/>
    <lineage>
        <taxon>Bacteria</taxon>
        <taxon>Pseudomonadati</taxon>
        <taxon>Planctomycetota</taxon>
        <taxon>Planctomycetia</taxon>
        <taxon>Gemmatales</taxon>
        <taxon>Gemmataceae</taxon>
        <taxon>Frigoriglobus</taxon>
    </lineage>
</organism>
<evidence type="ECO:0000313" key="2">
    <source>
        <dbReference type="Proteomes" id="UP000503447"/>
    </source>
</evidence>
<sequence length="37" mass="4133">MTGASSSPNDALIKYKRTWRSPDPVYVSTRAYQAEGK</sequence>
<gene>
    <name evidence="1" type="ORF">FTUN_0086</name>
</gene>
<accession>A0A6M5YF17</accession>
<evidence type="ECO:0000313" key="1">
    <source>
        <dbReference type="EMBL" id="QJW92589.1"/>
    </source>
</evidence>
<dbReference type="EMBL" id="CP053452">
    <property type="protein sequence ID" value="QJW92589.1"/>
    <property type="molecule type" value="Genomic_DNA"/>
</dbReference>